<keyword evidence="2" id="KW-1185">Reference proteome</keyword>
<comment type="caution">
    <text evidence="1">The sequence shown here is derived from an EMBL/GenBank/DDBJ whole genome shotgun (WGS) entry which is preliminary data.</text>
</comment>
<accession>A0ACC3TJB0</accession>
<name>A0ACC3TJB0_9ASCO</name>
<evidence type="ECO:0000313" key="2">
    <source>
        <dbReference type="Proteomes" id="UP001489719"/>
    </source>
</evidence>
<reference evidence="2" key="1">
    <citation type="journal article" date="2024" name="Front. Bioeng. Biotechnol.">
        <title>Genome-scale model development and genomic sequencing of the oleaginous clade Lipomyces.</title>
        <authorList>
            <person name="Czajka J.J."/>
            <person name="Han Y."/>
            <person name="Kim J."/>
            <person name="Mondo S.J."/>
            <person name="Hofstad B.A."/>
            <person name="Robles A."/>
            <person name="Haridas S."/>
            <person name="Riley R."/>
            <person name="LaButti K."/>
            <person name="Pangilinan J."/>
            <person name="Andreopoulos W."/>
            <person name="Lipzen A."/>
            <person name="Yan J."/>
            <person name="Wang M."/>
            <person name="Ng V."/>
            <person name="Grigoriev I.V."/>
            <person name="Spatafora J.W."/>
            <person name="Magnuson J.K."/>
            <person name="Baker S.E."/>
            <person name="Pomraning K.R."/>
        </authorList>
    </citation>
    <scope>NUCLEOTIDE SEQUENCE [LARGE SCALE GENOMIC DNA]</scope>
    <source>
        <strain evidence="2">CBS 10300</strain>
    </source>
</reference>
<dbReference type="EMBL" id="MU970115">
    <property type="protein sequence ID" value="KAK9320841.1"/>
    <property type="molecule type" value="Genomic_DNA"/>
</dbReference>
<evidence type="ECO:0000313" key="1">
    <source>
        <dbReference type="EMBL" id="KAK9320841.1"/>
    </source>
</evidence>
<dbReference type="Proteomes" id="UP001489719">
    <property type="component" value="Unassembled WGS sequence"/>
</dbReference>
<sequence length="128" mass="14796">MNTVSHHYLESAYEPVQTTTKWYSNLKEKCCQSDQVTKSRTREEYRAAIRSLTKSPKDFEAWINQCEHAISHAEQKGVADASDTHAWFEDISVALKDMDHRLRDLAGNRDTRGNPSHSEPLQMTFVRK</sequence>
<proteinExistence type="predicted"/>
<protein>
    <submittedName>
        <fullName evidence="1">Uncharacterized protein</fullName>
    </submittedName>
</protein>
<gene>
    <name evidence="1" type="ORF">V1517DRAFT_195645</name>
</gene>
<organism evidence="1 2">
    <name type="scientific">Lipomyces orientalis</name>
    <dbReference type="NCBI Taxonomy" id="1233043"/>
    <lineage>
        <taxon>Eukaryota</taxon>
        <taxon>Fungi</taxon>
        <taxon>Dikarya</taxon>
        <taxon>Ascomycota</taxon>
        <taxon>Saccharomycotina</taxon>
        <taxon>Lipomycetes</taxon>
        <taxon>Lipomycetales</taxon>
        <taxon>Lipomycetaceae</taxon>
        <taxon>Lipomyces</taxon>
    </lineage>
</organism>